<dbReference type="CDD" id="cd14447">
    <property type="entry name" value="SPX"/>
    <property type="match status" value="1"/>
</dbReference>
<feature type="transmembrane region" description="Helical" evidence="6">
    <location>
        <begin position="526"/>
        <end position="543"/>
    </location>
</feature>
<name>A0A5B8MKL5_9CHLO</name>
<organism evidence="8 9">
    <name type="scientific">Chloropicon primus</name>
    <dbReference type="NCBI Taxonomy" id="1764295"/>
    <lineage>
        <taxon>Eukaryota</taxon>
        <taxon>Viridiplantae</taxon>
        <taxon>Chlorophyta</taxon>
        <taxon>Chloropicophyceae</taxon>
        <taxon>Chloropicales</taxon>
        <taxon>Chloropicaceae</taxon>
        <taxon>Chloropicon</taxon>
    </lineage>
</organism>
<dbReference type="OrthoDB" id="5588846at2759"/>
<feature type="transmembrane region" description="Helical" evidence="6">
    <location>
        <begin position="618"/>
        <end position="643"/>
    </location>
</feature>
<feature type="domain" description="SPX" evidence="7">
    <location>
        <begin position="2"/>
        <end position="145"/>
    </location>
</feature>
<dbReference type="InterPro" id="IPR051068">
    <property type="entry name" value="MFS_Domain-Containing_Protein"/>
</dbReference>
<feature type="compositionally biased region" description="Basic and acidic residues" evidence="5">
    <location>
        <begin position="491"/>
        <end position="503"/>
    </location>
</feature>
<evidence type="ECO:0000256" key="2">
    <source>
        <dbReference type="ARBA" id="ARBA00022692"/>
    </source>
</evidence>
<dbReference type="InterPro" id="IPR036259">
    <property type="entry name" value="MFS_trans_sf"/>
</dbReference>
<dbReference type="PANTHER" id="PTHR23510">
    <property type="entry name" value="INNER MEMBRANE TRANSPORT PROTEIN YAJR"/>
    <property type="match status" value="1"/>
</dbReference>
<evidence type="ECO:0000256" key="3">
    <source>
        <dbReference type="ARBA" id="ARBA00022989"/>
    </source>
</evidence>
<feature type="region of interest" description="Disordered" evidence="5">
    <location>
        <begin position="484"/>
        <end position="510"/>
    </location>
</feature>
<feature type="transmembrane region" description="Helical" evidence="6">
    <location>
        <begin position="451"/>
        <end position="476"/>
    </location>
</feature>
<dbReference type="AlphaFoldDB" id="A0A5B8MKL5"/>
<accession>A0A5B8MKL5</accession>
<dbReference type="GO" id="GO:0016020">
    <property type="term" value="C:membrane"/>
    <property type="evidence" value="ECO:0007669"/>
    <property type="project" value="UniProtKB-SubCell"/>
</dbReference>
<feature type="transmembrane region" description="Helical" evidence="6">
    <location>
        <begin position="355"/>
        <end position="373"/>
    </location>
</feature>
<evidence type="ECO:0000259" key="7">
    <source>
        <dbReference type="PROSITE" id="PS51382"/>
    </source>
</evidence>
<comment type="subcellular location">
    <subcellularLocation>
        <location evidence="1">Membrane</location>
        <topology evidence="1">Multi-pass membrane protein</topology>
    </subcellularLocation>
</comment>
<sequence length="723" mass="78356">MVGFGQQIKREAPDGWGDMMLDYEALKHRIKLAKGAGTDLLVRKALENSFQHLLDSELEKVLAFYKTISPGLVRSIGALKAETGRVARALHKSEDVERLASQWVAEAQNLHKLLLYLSLNLEALRKILKKANKSSCLSVEPRPGLVKLRLQLGDWNVEQGSFLPADIVEEINVMKDHPELEEAAVTVKVALQELDVMRKQHAKGGRLSLHAFSREGRSSHRVNKSLKVLHSQVEKVRLAQIQIALDDVGNRAKAAASIIEATPYLHLVAKAGIFTPAPPENRAHATVQGLLINLAGAFLYMTNYNLVLPTNEAYLNHLDSSSSYAGAVVGFSDLTAVAVSFVYGWWSNHTFKQPLVASSLLSLLGNLLYVAAWDSSPGGLALLLASRLLVGLGSCRAVNRRYIADFVSKKRRTAASAAFVAASAGGAAIGPLLVVPLAGLSEFKVMGHLSINPITAGGALMAVMWLLYTAAVWILFKDPPLNREDGDEDGDERHEGEFPEHDNNSITRPLLGGGETSGGGRVDMQPVWVTIYALFTLKFVQQGTLSSFPEFAHNFYAWTTGKIGVFLCVASLAMLPLNFVVAILAARYSDRKLLFSCEALSVAGLLLMLCLNGRRPLLPSYVCGALLVYGTTIAMESCSMSLLSKKIPGSMRRSTCNAGLLATQAGSFGRFLGNMAITLFGALLGGGHLSAKIVLFDLVFFGTLLAATAVLLVYTLIMYRRLD</sequence>
<keyword evidence="2 6" id="KW-0812">Transmembrane</keyword>
<feature type="transmembrane region" description="Helical" evidence="6">
    <location>
        <begin position="593"/>
        <end position="612"/>
    </location>
</feature>
<dbReference type="Pfam" id="PF07690">
    <property type="entry name" value="MFS_1"/>
    <property type="match status" value="1"/>
</dbReference>
<feature type="transmembrane region" description="Helical" evidence="6">
    <location>
        <begin position="285"/>
        <end position="304"/>
    </location>
</feature>
<dbReference type="PROSITE" id="PS51382">
    <property type="entry name" value="SPX"/>
    <property type="match status" value="1"/>
</dbReference>
<dbReference type="EMBL" id="CP031037">
    <property type="protein sequence ID" value="QDZ20929.1"/>
    <property type="molecule type" value="Genomic_DNA"/>
</dbReference>
<dbReference type="Gene3D" id="1.20.1250.20">
    <property type="entry name" value="MFS general substrate transporter like domains"/>
    <property type="match status" value="1"/>
</dbReference>
<dbReference type="InterPro" id="IPR011701">
    <property type="entry name" value="MFS"/>
</dbReference>
<feature type="transmembrane region" description="Helical" evidence="6">
    <location>
        <begin position="418"/>
        <end position="439"/>
    </location>
</feature>
<evidence type="ECO:0000256" key="5">
    <source>
        <dbReference type="SAM" id="MobiDB-lite"/>
    </source>
</evidence>
<evidence type="ECO:0000256" key="6">
    <source>
        <dbReference type="SAM" id="Phobius"/>
    </source>
</evidence>
<protein>
    <submittedName>
        <fullName evidence="8">MFS general substrate transporter</fullName>
    </submittedName>
</protein>
<feature type="transmembrane region" description="Helical" evidence="6">
    <location>
        <begin position="671"/>
        <end position="689"/>
    </location>
</feature>
<feature type="transmembrane region" description="Helical" evidence="6">
    <location>
        <begin position="695"/>
        <end position="717"/>
    </location>
</feature>
<dbReference type="GO" id="GO:0022857">
    <property type="term" value="F:transmembrane transporter activity"/>
    <property type="evidence" value="ECO:0007669"/>
    <property type="project" value="InterPro"/>
</dbReference>
<evidence type="ECO:0000256" key="1">
    <source>
        <dbReference type="ARBA" id="ARBA00004141"/>
    </source>
</evidence>
<keyword evidence="9" id="KW-1185">Reference proteome</keyword>
<evidence type="ECO:0000256" key="4">
    <source>
        <dbReference type="ARBA" id="ARBA00023136"/>
    </source>
</evidence>
<gene>
    <name evidence="8" type="ORF">A3770_04p34470</name>
</gene>
<feature type="transmembrane region" description="Helical" evidence="6">
    <location>
        <begin position="324"/>
        <end position="343"/>
    </location>
</feature>
<feature type="transmembrane region" description="Helical" evidence="6">
    <location>
        <begin position="563"/>
        <end position="586"/>
    </location>
</feature>
<dbReference type="Proteomes" id="UP000316726">
    <property type="component" value="Chromosome 4"/>
</dbReference>
<keyword evidence="4 6" id="KW-0472">Membrane</keyword>
<proteinExistence type="predicted"/>
<dbReference type="PANTHER" id="PTHR23510:SF64">
    <property type="entry name" value="INNER MEMBRANE TRANSPORT PROTEIN YAJR"/>
    <property type="match status" value="1"/>
</dbReference>
<evidence type="ECO:0000313" key="8">
    <source>
        <dbReference type="EMBL" id="QDZ20929.1"/>
    </source>
</evidence>
<dbReference type="SUPFAM" id="SSF103473">
    <property type="entry name" value="MFS general substrate transporter"/>
    <property type="match status" value="1"/>
</dbReference>
<feature type="transmembrane region" description="Helical" evidence="6">
    <location>
        <begin position="379"/>
        <end position="398"/>
    </location>
</feature>
<evidence type="ECO:0000313" key="9">
    <source>
        <dbReference type="Proteomes" id="UP000316726"/>
    </source>
</evidence>
<dbReference type="InterPro" id="IPR004331">
    <property type="entry name" value="SPX_dom"/>
</dbReference>
<keyword evidence="3 6" id="KW-1133">Transmembrane helix</keyword>
<reference evidence="8 9" key="1">
    <citation type="submission" date="2018-07" db="EMBL/GenBank/DDBJ databases">
        <title>The complete nuclear genome of the prasinophyte Chloropicon primus (CCMP1205).</title>
        <authorList>
            <person name="Pombert J.-F."/>
            <person name="Otis C."/>
            <person name="Turmel M."/>
            <person name="Lemieux C."/>
        </authorList>
    </citation>
    <scope>NUCLEOTIDE SEQUENCE [LARGE SCALE GENOMIC DNA]</scope>
    <source>
        <strain evidence="8 9">CCMP1205</strain>
    </source>
</reference>